<protein>
    <submittedName>
        <fullName evidence="2">Uncharacterized protein</fullName>
    </submittedName>
</protein>
<proteinExistence type="predicted"/>
<organism evidence="2 3">
    <name type="scientific">Steinernema carpocapsae</name>
    <name type="common">Entomopathogenic nematode</name>
    <dbReference type="NCBI Taxonomy" id="34508"/>
    <lineage>
        <taxon>Eukaryota</taxon>
        <taxon>Metazoa</taxon>
        <taxon>Ecdysozoa</taxon>
        <taxon>Nematoda</taxon>
        <taxon>Chromadorea</taxon>
        <taxon>Rhabditida</taxon>
        <taxon>Tylenchina</taxon>
        <taxon>Panagrolaimomorpha</taxon>
        <taxon>Strongyloidoidea</taxon>
        <taxon>Steinernematidae</taxon>
        <taxon>Steinernema</taxon>
    </lineage>
</organism>
<feature type="region of interest" description="Disordered" evidence="1">
    <location>
        <begin position="301"/>
        <end position="320"/>
    </location>
</feature>
<keyword evidence="3" id="KW-1185">Reference proteome</keyword>
<accession>A0A4U5N5Q0</accession>
<sequence>MSMKKRDSKHANLSPNASPAPSSGTAPLEVDVSLHEAVSTRRSSKRGSKKHRGKEDGTIKATSPRKECNDEGGSETTSKRSSKRSFRSKILAIADEQSSRSKRAASKLKSMFAKKPDDGESKRGHSKRSKKRRKSVKDRSVRDSTLKEQKDLNETSTPSRYTELPDVAASKRERQETCPTSNPTSSPPITSSSSPVPPTSTASSSAGPSSPSTPKNKITSPTTSSSPSSSQRGGKRESQIPPMKARNSLTESENAPTVFEEIAAPKRPADASAKKNNRLDMGGENTETEYATAVVRIDRTPTAIQLKSTSPMEKNDEKPK</sequence>
<comment type="caution">
    <text evidence="2">The sequence shown here is derived from an EMBL/GenBank/DDBJ whole genome shotgun (WGS) entry which is preliminary data.</text>
</comment>
<feature type="region of interest" description="Disordered" evidence="1">
    <location>
        <begin position="1"/>
        <end position="291"/>
    </location>
</feature>
<reference evidence="2 3" key="2">
    <citation type="journal article" date="2019" name="G3 (Bethesda)">
        <title>Hybrid Assembly of the Genome of the Entomopathogenic Nematode Steinernema carpocapsae Identifies the X-Chromosome.</title>
        <authorList>
            <person name="Serra L."/>
            <person name="Macchietto M."/>
            <person name="Macias-Munoz A."/>
            <person name="McGill C.J."/>
            <person name="Rodriguez I.M."/>
            <person name="Rodriguez B."/>
            <person name="Murad R."/>
            <person name="Mortazavi A."/>
        </authorList>
    </citation>
    <scope>NUCLEOTIDE SEQUENCE [LARGE SCALE GENOMIC DNA]</scope>
    <source>
        <strain evidence="2 3">ALL</strain>
    </source>
</reference>
<feature type="compositionally biased region" description="Polar residues" evidence="1">
    <location>
        <begin position="302"/>
        <end position="312"/>
    </location>
</feature>
<name>A0A4U5N5Q0_STECR</name>
<feature type="compositionally biased region" description="Basic and acidic residues" evidence="1">
    <location>
        <begin position="114"/>
        <end position="123"/>
    </location>
</feature>
<dbReference type="Proteomes" id="UP000298663">
    <property type="component" value="Unassembled WGS sequence"/>
</dbReference>
<feature type="compositionally biased region" description="Basic residues" evidence="1">
    <location>
        <begin position="42"/>
        <end position="52"/>
    </location>
</feature>
<gene>
    <name evidence="2" type="ORF">L596_018626</name>
</gene>
<feature type="compositionally biased region" description="Basic residues" evidence="1">
    <location>
        <begin position="124"/>
        <end position="136"/>
    </location>
</feature>
<dbReference type="EMBL" id="AZBU02000005">
    <property type="protein sequence ID" value="TKR77704.1"/>
    <property type="molecule type" value="Genomic_DNA"/>
</dbReference>
<evidence type="ECO:0000313" key="2">
    <source>
        <dbReference type="EMBL" id="TKR77704.1"/>
    </source>
</evidence>
<feature type="compositionally biased region" description="Low complexity" evidence="1">
    <location>
        <begin position="11"/>
        <end position="28"/>
    </location>
</feature>
<feature type="compositionally biased region" description="Basic and acidic residues" evidence="1">
    <location>
        <begin position="263"/>
        <end position="273"/>
    </location>
</feature>
<evidence type="ECO:0000313" key="3">
    <source>
        <dbReference type="Proteomes" id="UP000298663"/>
    </source>
</evidence>
<evidence type="ECO:0000256" key="1">
    <source>
        <dbReference type="SAM" id="MobiDB-lite"/>
    </source>
</evidence>
<feature type="compositionally biased region" description="Basic and acidic residues" evidence="1">
    <location>
        <begin position="53"/>
        <end position="69"/>
    </location>
</feature>
<feature type="compositionally biased region" description="Low complexity" evidence="1">
    <location>
        <begin position="179"/>
        <end position="230"/>
    </location>
</feature>
<reference evidence="2 3" key="1">
    <citation type="journal article" date="2015" name="Genome Biol.">
        <title>Comparative genomics of Steinernema reveals deeply conserved gene regulatory networks.</title>
        <authorList>
            <person name="Dillman A.R."/>
            <person name="Macchietto M."/>
            <person name="Porter C.F."/>
            <person name="Rogers A."/>
            <person name="Williams B."/>
            <person name="Antoshechkin I."/>
            <person name="Lee M.M."/>
            <person name="Goodwin Z."/>
            <person name="Lu X."/>
            <person name="Lewis E.E."/>
            <person name="Goodrich-Blair H."/>
            <person name="Stock S.P."/>
            <person name="Adams B.J."/>
            <person name="Sternberg P.W."/>
            <person name="Mortazavi A."/>
        </authorList>
    </citation>
    <scope>NUCLEOTIDE SEQUENCE [LARGE SCALE GENOMIC DNA]</scope>
    <source>
        <strain evidence="2 3">ALL</strain>
    </source>
</reference>
<feature type="compositionally biased region" description="Basic and acidic residues" evidence="1">
    <location>
        <begin position="137"/>
        <end position="153"/>
    </location>
</feature>
<dbReference type="AlphaFoldDB" id="A0A4U5N5Q0"/>